<dbReference type="InterPro" id="IPR029865">
    <property type="entry name" value="KIAA0319-like"/>
</dbReference>
<evidence type="ECO:0000259" key="2">
    <source>
        <dbReference type="SMART" id="SM00089"/>
    </source>
</evidence>
<organism evidence="3 4">
    <name type="scientific">Anaeromyxobacter oryzae</name>
    <dbReference type="NCBI Taxonomy" id="2918170"/>
    <lineage>
        <taxon>Bacteria</taxon>
        <taxon>Pseudomonadati</taxon>
        <taxon>Myxococcota</taxon>
        <taxon>Myxococcia</taxon>
        <taxon>Myxococcales</taxon>
        <taxon>Cystobacterineae</taxon>
        <taxon>Anaeromyxobacteraceae</taxon>
        <taxon>Anaeromyxobacter</taxon>
    </lineage>
</organism>
<dbReference type="InterPro" id="IPR000601">
    <property type="entry name" value="PKD_dom"/>
</dbReference>
<dbReference type="PANTHER" id="PTHR46182">
    <property type="entry name" value="FI19480P1"/>
    <property type="match status" value="1"/>
</dbReference>
<evidence type="ECO:0000313" key="4">
    <source>
        <dbReference type="Proteomes" id="UP001162891"/>
    </source>
</evidence>
<protein>
    <recommendedName>
        <fullName evidence="2">PKD/Chitinase domain-containing protein</fullName>
    </recommendedName>
</protein>
<dbReference type="SMART" id="SM00089">
    <property type="entry name" value="PKD"/>
    <property type="match status" value="2"/>
</dbReference>
<evidence type="ECO:0000313" key="3">
    <source>
        <dbReference type="EMBL" id="BDG05270.1"/>
    </source>
</evidence>
<keyword evidence="4" id="KW-1185">Reference proteome</keyword>
<dbReference type="Proteomes" id="UP001162891">
    <property type="component" value="Chromosome"/>
</dbReference>
<dbReference type="CDD" id="cd00146">
    <property type="entry name" value="PKD"/>
    <property type="match status" value="1"/>
</dbReference>
<dbReference type="InterPro" id="IPR035986">
    <property type="entry name" value="PKD_dom_sf"/>
</dbReference>
<name>A0ABM7X0P2_9BACT</name>
<feature type="signal peptide" evidence="1">
    <location>
        <begin position="1"/>
        <end position="20"/>
    </location>
</feature>
<feature type="domain" description="PKD/Chitinase" evidence="2">
    <location>
        <begin position="205"/>
        <end position="291"/>
    </location>
</feature>
<evidence type="ECO:0000256" key="1">
    <source>
        <dbReference type="SAM" id="SignalP"/>
    </source>
</evidence>
<dbReference type="RefSeq" id="WP_248353903.1">
    <property type="nucleotide sequence ID" value="NZ_AP025591.1"/>
</dbReference>
<dbReference type="SUPFAM" id="SSF49299">
    <property type="entry name" value="PKD domain"/>
    <property type="match status" value="2"/>
</dbReference>
<dbReference type="InterPro" id="IPR013783">
    <property type="entry name" value="Ig-like_fold"/>
</dbReference>
<dbReference type="Pfam" id="PF18911">
    <property type="entry name" value="PKD_4"/>
    <property type="match status" value="1"/>
</dbReference>
<dbReference type="PANTHER" id="PTHR46182:SF2">
    <property type="entry name" value="FI19480P1"/>
    <property type="match status" value="1"/>
</dbReference>
<gene>
    <name evidence="3" type="ORF">AMOR_42660</name>
</gene>
<keyword evidence="1" id="KW-0732">Signal</keyword>
<sequence length="727" mass="74207">MRLLCSAAVLGLLLSGCAGGGTSSTPPACKGVLSKCSTNGDCCTNTCFQGYCMGSDAGGACATTPDCAPGLLCKSRVCKAATCRDDGDVCSLDAECCVGNCSLSHRCAANAAPVARVGGDRSATKRVAIVLDASGSTDPDGDPLTYEWSLAAPAGSAAALSSTATATTGFTTDVVGTYTATVTVRDPTHASTATVHVSVANTPPVADAGAARTVSRNRPVTLDASASSDVDHDPLTFSWTLAGPAGSSATLSGASTASPTFTPDREGPYTATVTVGDGTATTQAFVVITSVNAAPVPVLAAPYQVNAADAVGLDASGSTDDNLDPLTYAWTLEPPAGSGAALSAATGPASGFTTDVEGSYLVHLDVSDGIATTRRDWTVHALRHVWKLPHDVVHAEYDRAHDRIVAVSASPRSSLWILDPATETEVEVALPGSPPRGLGVAPDGNAAVVPRMGAATLVDLATHAVTTDCATTWLDAGATTRVPYGGAGAALGDLINVGKGQGTPTRLAWLAPGSGSPGDAMSIDMTSCALSQLTYPGLMSPGEVRLRPSGSSVYFADASYGNEFVLYSSTSATQWQATCSADTVWESFWFYDDGSRLLEASGIVYDANPDTTYGAAFATLSAVGYVGSSSRPDRVNLVHADASTVAGVIAAIPKTPWGEATIDDQLRTYGLGDFLEQTASRITLPALTVGGSGQLSHGRFVWHRSDAAKRFVLLYTDGGRWGLATYP</sequence>
<accession>A0ABM7X0P2</accession>
<dbReference type="EMBL" id="AP025591">
    <property type="protein sequence ID" value="BDG05270.1"/>
    <property type="molecule type" value="Genomic_DNA"/>
</dbReference>
<dbReference type="PROSITE" id="PS51257">
    <property type="entry name" value="PROKAR_LIPOPROTEIN"/>
    <property type="match status" value="1"/>
</dbReference>
<dbReference type="SUPFAM" id="SSF69304">
    <property type="entry name" value="Tricorn protease N-terminal domain"/>
    <property type="match status" value="1"/>
</dbReference>
<feature type="domain" description="PKD/Chitinase" evidence="2">
    <location>
        <begin position="114"/>
        <end position="202"/>
    </location>
</feature>
<dbReference type="InterPro" id="IPR022409">
    <property type="entry name" value="PKD/Chitinase_dom"/>
</dbReference>
<feature type="chain" id="PRO_5046413675" description="PKD/Chitinase domain-containing protein" evidence="1">
    <location>
        <begin position="21"/>
        <end position="727"/>
    </location>
</feature>
<dbReference type="Pfam" id="PF22352">
    <property type="entry name" value="K319L-like_PKD"/>
    <property type="match status" value="1"/>
</dbReference>
<proteinExistence type="predicted"/>
<dbReference type="Gene3D" id="2.60.40.10">
    <property type="entry name" value="Immunoglobulins"/>
    <property type="match status" value="3"/>
</dbReference>
<reference evidence="4" key="1">
    <citation type="journal article" date="2022" name="Int. J. Syst. Evol. Microbiol.">
        <title>Anaeromyxobacter oryzae sp. nov., Anaeromyxobacter diazotrophicus sp. nov. and Anaeromyxobacter paludicola sp. nov., isolated from paddy soils.</title>
        <authorList>
            <person name="Itoh H."/>
            <person name="Xu Z."/>
            <person name="Mise K."/>
            <person name="Masuda Y."/>
            <person name="Ushijima N."/>
            <person name="Hayakawa C."/>
            <person name="Shiratori Y."/>
            <person name="Senoo K."/>
        </authorList>
    </citation>
    <scope>NUCLEOTIDE SEQUENCE [LARGE SCALE GENOMIC DNA]</scope>
    <source>
        <strain evidence="4">Red232</strain>
    </source>
</reference>